<organism evidence="1 2">
    <name type="scientific">Tepiditoga spiralis</name>
    <dbReference type="NCBI Taxonomy" id="2108365"/>
    <lineage>
        <taxon>Bacteria</taxon>
        <taxon>Thermotogati</taxon>
        <taxon>Thermotogota</taxon>
        <taxon>Thermotogae</taxon>
        <taxon>Petrotogales</taxon>
        <taxon>Petrotogaceae</taxon>
        <taxon>Tepiditoga</taxon>
    </lineage>
</organism>
<protein>
    <submittedName>
        <fullName evidence="1">Uncharacterized protein</fullName>
    </submittedName>
</protein>
<evidence type="ECO:0000313" key="2">
    <source>
        <dbReference type="Proteomes" id="UP000516361"/>
    </source>
</evidence>
<name>A0A7G1G2T1_9BACT</name>
<dbReference type="SUPFAM" id="SSF63825">
    <property type="entry name" value="YWTD domain"/>
    <property type="match status" value="1"/>
</dbReference>
<dbReference type="InParanoid" id="A0A7G1G2T1"/>
<keyword evidence="2" id="KW-1185">Reference proteome</keyword>
<proteinExistence type="predicted"/>
<dbReference type="KEGG" id="ocy:OSSY52_08120"/>
<dbReference type="AlphaFoldDB" id="A0A7G1G2T1"/>
<reference evidence="1 2" key="1">
    <citation type="submission" date="2018-06" db="EMBL/GenBank/DDBJ databases">
        <title>Genome sequencing of Oceanotoga sp. sy52.</title>
        <authorList>
            <person name="Mori K."/>
        </authorList>
    </citation>
    <scope>NUCLEOTIDE SEQUENCE [LARGE SCALE GENOMIC DNA]</scope>
    <source>
        <strain evidence="2">sy52</strain>
    </source>
</reference>
<evidence type="ECO:0000313" key="1">
    <source>
        <dbReference type="EMBL" id="BBE30671.1"/>
    </source>
</evidence>
<dbReference type="EMBL" id="AP018712">
    <property type="protein sequence ID" value="BBE30671.1"/>
    <property type="molecule type" value="Genomic_DNA"/>
</dbReference>
<dbReference type="RefSeq" id="WP_190615745.1">
    <property type="nucleotide sequence ID" value="NZ_AP018712.1"/>
</dbReference>
<sequence>MEKNPKDGSYLNLFNTENFEQKFIPIKDFNAFFSSVESFNGKYCLNDYIKSKIYIINSKTGSLKTLELSYPGIMSRPTKDGKAYILSNIRLPGWKMPLILVDIENERIEKEVFVDNVVRSMPLFNSNDYQGDYFYFTNEESDITGNTFIERINIKTDAVEKFYDLGVPAYVANATININDKVYIVVGPSHVHDVEVLPENFKTNNIIVIGEDGKKEKVIPMPSSEFVFGKKTDDEDWFIGYSVSDGDNIYMSAFMYSDLEKGNSIIKYSISENKFYNLGGNNSVYEMRLYDNKLVLEDDSEGEYRISVIDTNKDEYVVKNKLINLY</sequence>
<accession>A0A7G1G2T1</accession>
<gene>
    <name evidence="1" type="ORF">OSSY52_08120</name>
</gene>
<dbReference type="Proteomes" id="UP000516361">
    <property type="component" value="Chromosome"/>
</dbReference>